<evidence type="ECO:0000313" key="1">
    <source>
        <dbReference type="EMBL" id="GFO15751.1"/>
    </source>
</evidence>
<name>A0AAV4BAA5_9GAST</name>
<dbReference type="AlphaFoldDB" id="A0AAV4BAA5"/>
<keyword evidence="2" id="KW-1185">Reference proteome</keyword>
<dbReference type="Proteomes" id="UP000735302">
    <property type="component" value="Unassembled WGS sequence"/>
</dbReference>
<gene>
    <name evidence="1" type="ORF">PoB_004225600</name>
</gene>
<evidence type="ECO:0008006" key="3">
    <source>
        <dbReference type="Google" id="ProtNLM"/>
    </source>
</evidence>
<proteinExistence type="predicted"/>
<evidence type="ECO:0000313" key="2">
    <source>
        <dbReference type="Proteomes" id="UP000735302"/>
    </source>
</evidence>
<reference evidence="1 2" key="1">
    <citation type="journal article" date="2021" name="Elife">
        <title>Chloroplast acquisition without the gene transfer in kleptoplastic sea slugs, Plakobranchus ocellatus.</title>
        <authorList>
            <person name="Maeda T."/>
            <person name="Takahashi S."/>
            <person name="Yoshida T."/>
            <person name="Shimamura S."/>
            <person name="Takaki Y."/>
            <person name="Nagai Y."/>
            <person name="Toyoda A."/>
            <person name="Suzuki Y."/>
            <person name="Arimoto A."/>
            <person name="Ishii H."/>
            <person name="Satoh N."/>
            <person name="Nishiyama T."/>
            <person name="Hasebe M."/>
            <person name="Maruyama T."/>
            <person name="Minagawa J."/>
            <person name="Obokata J."/>
            <person name="Shigenobu S."/>
        </authorList>
    </citation>
    <scope>NUCLEOTIDE SEQUENCE [LARGE SCALE GENOMIC DNA]</scope>
</reference>
<dbReference type="EMBL" id="BLXT01004630">
    <property type="protein sequence ID" value="GFO15751.1"/>
    <property type="molecule type" value="Genomic_DNA"/>
</dbReference>
<protein>
    <recommendedName>
        <fullName evidence="3">C-type lectin domain-containing protein</fullName>
    </recommendedName>
</protein>
<comment type="caution">
    <text evidence="1">The sequence shown here is derived from an EMBL/GenBank/DDBJ whole genome shotgun (WGS) entry which is preliminary data.</text>
</comment>
<accession>A0AAV4BAA5</accession>
<organism evidence="1 2">
    <name type="scientific">Plakobranchus ocellatus</name>
    <dbReference type="NCBI Taxonomy" id="259542"/>
    <lineage>
        <taxon>Eukaryota</taxon>
        <taxon>Metazoa</taxon>
        <taxon>Spiralia</taxon>
        <taxon>Lophotrochozoa</taxon>
        <taxon>Mollusca</taxon>
        <taxon>Gastropoda</taxon>
        <taxon>Heterobranchia</taxon>
        <taxon>Euthyneura</taxon>
        <taxon>Panpulmonata</taxon>
        <taxon>Sacoglossa</taxon>
        <taxon>Placobranchoidea</taxon>
        <taxon>Plakobranchidae</taxon>
        <taxon>Plakobranchus</taxon>
    </lineage>
</organism>
<sequence>MRIFLQEVVGSYQIPKDYNQGPGGTGVRLAGSDEGTEGDWYWYARDETLKVSDGFIDWQDDAPDNRIRLRGSGNVQICTL</sequence>